<dbReference type="EMBL" id="MU154588">
    <property type="protein sequence ID" value="KAF9493247.1"/>
    <property type="molecule type" value="Genomic_DNA"/>
</dbReference>
<name>A0A9P5ZTJ6_PLEER</name>
<evidence type="ECO:0000313" key="2">
    <source>
        <dbReference type="EMBL" id="KAF9493247.1"/>
    </source>
</evidence>
<protein>
    <submittedName>
        <fullName evidence="2">Uncharacterized protein</fullName>
    </submittedName>
</protein>
<gene>
    <name evidence="2" type="ORF">BDN71DRAFT_1432602</name>
</gene>
<dbReference type="Proteomes" id="UP000807025">
    <property type="component" value="Unassembled WGS sequence"/>
</dbReference>
<reference evidence="2" key="1">
    <citation type="submission" date="2020-11" db="EMBL/GenBank/DDBJ databases">
        <authorList>
            <consortium name="DOE Joint Genome Institute"/>
            <person name="Ahrendt S."/>
            <person name="Riley R."/>
            <person name="Andreopoulos W."/>
            <person name="Labutti K."/>
            <person name="Pangilinan J."/>
            <person name="Ruiz-Duenas F.J."/>
            <person name="Barrasa J.M."/>
            <person name="Sanchez-Garcia M."/>
            <person name="Camarero S."/>
            <person name="Miyauchi S."/>
            <person name="Serrano A."/>
            <person name="Linde D."/>
            <person name="Babiker R."/>
            <person name="Drula E."/>
            <person name="Ayuso-Fernandez I."/>
            <person name="Pacheco R."/>
            <person name="Padilla G."/>
            <person name="Ferreira P."/>
            <person name="Barriuso J."/>
            <person name="Kellner H."/>
            <person name="Castanera R."/>
            <person name="Alfaro M."/>
            <person name="Ramirez L."/>
            <person name="Pisabarro A.G."/>
            <person name="Kuo A."/>
            <person name="Tritt A."/>
            <person name="Lipzen A."/>
            <person name="He G."/>
            <person name="Yan M."/>
            <person name="Ng V."/>
            <person name="Cullen D."/>
            <person name="Martin F."/>
            <person name="Rosso M.-N."/>
            <person name="Henrissat B."/>
            <person name="Hibbett D."/>
            <person name="Martinez A.T."/>
            <person name="Grigoriev I.V."/>
        </authorList>
    </citation>
    <scope>NUCLEOTIDE SEQUENCE</scope>
    <source>
        <strain evidence="2">ATCC 90797</strain>
    </source>
</reference>
<dbReference type="AlphaFoldDB" id="A0A9P5ZTJ6"/>
<feature type="region of interest" description="Disordered" evidence="1">
    <location>
        <begin position="64"/>
        <end position="85"/>
    </location>
</feature>
<evidence type="ECO:0000313" key="3">
    <source>
        <dbReference type="Proteomes" id="UP000807025"/>
    </source>
</evidence>
<proteinExistence type="predicted"/>
<accession>A0A9P5ZTJ6</accession>
<feature type="compositionally biased region" description="Low complexity" evidence="1">
    <location>
        <begin position="37"/>
        <end position="51"/>
    </location>
</feature>
<comment type="caution">
    <text evidence="2">The sequence shown here is derived from an EMBL/GenBank/DDBJ whole genome shotgun (WGS) entry which is preliminary data.</text>
</comment>
<keyword evidence="3" id="KW-1185">Reference proteome</keyword>
<sequence>MVASLAVQVVALSPVVNNTNIGSTAQPPAAQPPAAQPPAAQTPAAQAPAANQAMAPIVPVSNVPAAGSASAESSDDPGVADNLQPSSSSAHQHWYVMIVSAQVGVFHGWTNAAPLVLGVASSIYNWEPTCKAAIVAFNAATAIDQVHLVD</sequence>
<dbReference type="OrthoDB" id="3270804at2759"/>
<evidence type="ECO:0000256" key="1">
    <source>
        <dbReference type="SAM" id="MobiDB-lite"/>
    </source>
</evidence>
<organism evidence="2 3">
    <name type="scientific">Pleurotus eryngii</name>
    <name type="common">Boletus of the steppes</name>
    <dbReference type="NCBI Taxonomy" id="5323"/>
    <lineage>
        <taxon>Eukaryota</taxon>
        <taxon>Fungi</taxon>
        <taxon>Dikarya</taxon>
        <taxon>Basidiomycota</taxon>
        <taxon>Agaricomycotina</taxon>
        <taxon>Agaricomycetes</taxon>
        <taxon>Agaricomycetidae</taxon>
        <taxon>Agaricales</taxon>
        <taxon>Pleurotineae</taxon>
        <taxon>Pleurotaceae</taxon>
        <taxon>Pleurotus</taxon>
    </lineage>
</organism>
<feature type="region of interest" description="Disordered" evidence="1">
    <location>
        <begin position="23"/>
        <end position="51"/>
    </location>
</feature>